<feature type="region of interest" description="Disordered" evidence="1">
    <location>
        <begin position="1"/>
        <end position="43"/>
    </location>
</feature>
<evidence type="ECO:0000313" key="3">
    <source>
        <dbReference type="EMBL" id="KAF3213352.1"/>
    </source>
</evidence>
<evidence type="ECO:0000256" key="2">
    <source>
        <dbReference type="SAM" id="Phobius"/>
    </source>
</evidence>
<evidence type="ECO:0000313" key="4">
    <source>
        <dbReference type="Proteomes" id="UP000483672"/>
    </source>
</evidence>
<reference evidence="3 4" key="1">
    <citation type="submission" date="2019-06" db="EMBL/GenBank/DDBJ databases">
        <authorList>
            <person name="Palmer J.M."/>
        </authorList>
    </citation>
    <scope>NUCLEOTIDE SEQUENCE [LARGE SCALE GENOMIC DNA]</scope>
    <source>
        <strain evidence="3 4">TWF191</strain>
    </source>
</reference>
<feature type="compositionally biased region" description="Polar residues" evidence="1">
    <location>
        <begin position="28"/>
        <end position="43"/>
    </location>
</feature>
<gene>
    <name evidence="3" type="ORF">TWF191_010112</name>
</gene>
<sequence length="207" mass="23202">MSNEDAQPSPNDNHNDDSKSLICAPSPSALTQSTTDTSGQDVTRSYFLSPGSIRNYDALTEQLLEDHQRPVKTKVHVDVNLSVDLDLSPEVHGDLHLSMLCVTIKRKPWEEDVIASDGRRIAGTVLRISDGGGRLVHRQVVGFESFSEWWWVVRTQLRELIKIKAAGWTENAKGYLVHATSRRLLMLFAFPATALAVICWRFFTKSP</sequence>
<dbReference type="AlphaFoldDB" id="A0A6G1MNN8"/>
<organism evidence="3 4">
    <name type="scientific">Orbilia oligospora</name>
    <name type="common">Nematode-trapping fungus</name>
    <name type="synonym">Arthrobotrys oligospora</name>
    <dbReference type="NCBI Taxonomy" id="2813651"/>
    <lineage>
        <taxon>Eukaryota</taxon>
        <taxon>Fungi</taxon>
        <taxon>Dikarya</taxon>
        <taxon>Ascomycota</taxon>
        <taxon>Pezizomycotina</taxon>
        <taxon>Orbiliomycetes</taxon>
        <taxon>Orbiliales</taxon>
        <taxon>Orbiliaceae</taxon>
        <taxon>Orbilia</taxon>
    </lineage>
</organism>
<feature type="transmembrane region" description="Helical" evidence="2">
    <location>
        <begin position="184"/>
        <end position="203"/>
    </location>
</feature>
<protein>
    <submittedName>
        <fullName evidence="3">Uncharacterized protein</fullName>
    </submittedName>
</protein>
<feature type="compositionally biased region" description="Polar residues" evidence="1">
    <location>
        <begin position="1"/>
        <end position="12"/>
    </location>
</feature>
<keyword evidence="2" id="KW-0812">Transmembrane</keyword>
<dbReference type="EMBL" id="WIPF01000078">
    <property type="protein sequence ID" value="KAF3213352.1"/>
    <property type="molecule type" value="Genomic_DNA"/>
</dbReference>
<name>A0A6G1MNN8_ORBOL</name>
<keyword evidence="2" id="KW-1133">Transmembrane helix</keyword>
<comment type="caution">
    <text evidence="3">The sequence shown here is derived from an EMBL/GenBank/DDBJ whole genome shotgun (WGS) entry which is preliminary data.</text>
</comment>
<keyword evidence="2" id="KW-0472">Membrane</keyword>
<proteinExistence type="predicted"/>
<evidence type="ECO:0000256" key="1">
    <source>
        <dbReference type="SAM" id="MobiDB-lite"/>
    </source>
</evidence>
<accession>A0A6G1MNN8</accession>
<dbReference type="Proteomes" id="UP000483672">
    <property type="component" value="Unassembled WGS sequence"/>
</dbReference>